<evidence type="ECO:0000256" key="3">
    <source>
        <dbReference type="ARBA" id="ARBA00022544"/>
    </source>
</evidence>
<sequence length="408" mass="46161">MIENLHKKHRNLLIWIGLLCPLLSGCWDRLEIEERANILGIAIDYIQKDEDTQKESDVSHLKHLFPKPSKNLIEITAQIAVPGRIPLGPESGSSGNQKPVWVLSSVGHTLDDAILNLQQEVADRLFLGHLRVIIVSDKFARKGVGELNDYLRRNPEVRRTAWMIISDGKASTLMESSPQLERIPTLYLSAMMDHAVSLGKFPRDFLGIFWSSLSKKGQEPFLPVIKVKRNENAEIAGMAYFVEDRMVGLLQPLEIGFFMAAKGIKQGGYAAFTPIPDEKTVVLARARTRRSQVVVNMKEGKPKIRLHIHVETDIDEKFNHGHALRPPILKKISTELSQRGKKSVQSIIVQTQKEGADILGLGEHIRAKLPAYWDSNIRTKENWRKAYQQLEVEVIFTTSIHRIGMKVK</sequence>
<evidence type="ECO:0000256" key="1">
    <source>
        <dbReference type="ARBA" id="ARBA00004635"/>
    </source>
</evidence>
<dbReference type="Proteomes" id="UP001056500">
    <property type="component" value="Chromosome"/>
</dbReference>
<keyword evidence="3" id="KW-0309">Germination</keyword>
<dbReference type="PANTHER" id="PTHR35789:SF1">
    <property type="entry name" value="SPORE GERMINATION PROTEIN B3"/>
    <property type="match status" value="1"/>
</dbReference>
<dbReference type="InterPro" id="IPR008844">
    <property type="entry name" value="Spore_GerAC-like"/>
</dbReference>
<evidence type="ECO:0000259" key="9">
    <source>
        <dbReference type="Pfam" id="PF25198"/>
    </source>
</evidence>
<accession>A0ABY4WPC1</accession>
<dbReference type="PANTHER" id="PTHR35789">
    <property type="entry name" value="SPORE GERMINATION PROTEIN B3"/>
    <property type="match status" value="1"/>
</dbReference>
<proteinExistence type="inferred from homology"/>
<organism evidence="10 11">
    <name type="scientific">Brevibacillus ruminantium</name>
    <dbReference type="NCBI Taxonomy" id="2950604"/>
    <lineage>
        <taxon>Bacteria</taxon>
        <taxon>Bacillati</taxon>
        <taxon>Bacillota</taxon>
        <taxon>Bacilli</taxon>
        <taxon>Bacillales</taxon>
        <taxon>Paenibacillaceae</taxon>
        <taxon>Brevibacillus</taxon>
    </lineage>
</organism>
<dbReference type="InterPro" id="IPR057336">
    <property type="entry name" value="GerAC_N"/>
</dbReference>
<gene>
    <name evidence="10" type="ORF">NDK47_12195</name>
</gene>
<dbReference type="InterPro" id="IPR046953">
    <property type="entry name" value="Spore_GerAC-like_C"/>
</dbReference>
<dbReference type="Gene3D" id="3.30.300.210">
    <property type="entry name" value="Nutrient germinant receptor protein C, domain 3"/>
    <property type="match status" value="1"/>
</dbReference>
<keyword evidence="7" id="KW-0449">Lipoprotein</keyword>
<comment type="similarity">
    <text evidence="2">Belongs to the GerABKC lipoprotein family.</text>
</comment>
<dbReference type="RefSeq" id="WP_251875209.1">
    <property type="nucleotide sequence ID" value="NZ_CP098755.1"/>
</dbReference>
<evidence type="ECO:0000256" key="4">
    <source>
        <dbReference type="ARBA" id="ARBA00022729"/>
    </source>
</evidence>
<dbReference type="NCBIfam" id="TIGR02887">
    <property type="entry name" value="spore_ger_x_C"/>
    <property type="match status" value="1"/>
</dbReference>
<keyword evidence="11" id="KW-1185">Reference proteome</keyword>
<evidence type="ECO:0000256" key="6">
    <source>
        <dbReference type="ARBA" id="ARBA00023139"/>
    </source>
</evidence>
<evidence type="ECO:0000313" key="11">
    <source>
        <dbReference type="Proteomes" id="UP001056500"/>
    </source>
</evidence>
<evidence type="ECO:0000256" key="7">
    <source>
        <dbReference type="ARBA" id="ARBA00023288"/>
    </source>
</evidence>
<dbReference type="EMBL" id="CP098755">
    <property type="protein sequence ID" value="USG67988.1"/>
    <property type="molecule type" value="Genomic_DNA"/>
</dbReference>
<keyword evidence="4" id="KW-0732">Signal</keyword>
<evidence type="ECO:0000256" key="5">
    <source>
        <dbReference type="ARBA" id="ARBA00023136"/>
    </source>
</evidence>
<feature type="domain" description="Spore germination GerAC-like C-terminal" evidence="8">
    <location>
        <begin position="237"/>
        <end position="404"/>
    </location>
</feature>
<name>A0ABY4WPC1_9BACL</name>
<dbReference type="PROSITE" id="PS51257">
    <property type="entry name" value="PROKAR_LIPOPROTEIN"/>
    <property type="match status" value="1"/>
</dbReference>
<reference evidence="10" key="1">
    <citation type="submission" date="2022-06" db="EMBL/GenBank/DDBJ databases">
        <title>Genome sequencing of Brevibacillus sp. BB3-R1.</title>
        <authorList>
            <person name="Heo J."/>
            <person name="Lee D."/>
            <person name="Won M."/>
            <person name="Han B.-H."/>
            <person name="Hong S.-B."/>
            <person name="Kwon S.-W."/>
        </authorList>
    </citation>
    <scope>NUCLEOTIDE SEQUENCE</scope>
    <source>
        <strain evidence="10">BB3-R1</strain>
    </source>
</reference>
<feature type="domain" description="Spore germination protein N-terminal" evidence="9">
    <location>
        <begin position="28"/>
        <end position="227"/>
    </location>
</feature>
<dbReference type="Pfam" id="PF05504">
    <property type="entry name" value="Spore_GerAC"/>
    <property type="match status" value="1"/>
</dbReference>
<evidence type="ECO:0000313" key="10">
    <source>
        <dbReference type="EMBL" id="USG67988.1"/>
    </source>
</evidence>
<dbReference type="InterPro" id="IPR038501">
    <property type="entry name" value="Spore_GerAC_C_sf"/>
</dbReference>
<protein>
    <submittedName>
        <fullName evidence="10">Ger(X)C family spore germination protein</fullName>
    </submittedName>
</protein>
<comment type="subcellular location">
    <subcellularLocation>
        <location evidence="1">Membrane</location>
        <topology evidence="1">Lipid-anchor</topology>
    </subcellularLocation>
</comment>
<keyword evidence="5" id="KW-0472">Membrane</keyword>
<keyword evidence="6" id="KW-0564">Palmitate</keyword>
<evidence type="ECO:0000259" key="8">
    <source>
        <dbReference type="Pfam" id="PF05504"/>
    </source>
</evidence>
<evidence type="ECO:0000256" key="2">
    <source>
        <dbReference type="ARBA" id="ARBA00007886"/>
    </source>
</evidence>
<dbReference type="Pfam" id="PF25198">
    <property type="entry name" value="Spore_GerAC_N"/>
    <property type="match status" value="1"/>
</dbReference>